<accession>A0ABU6C527</accession>
<keyword evidence="1" id="KW-1133">Transmembrane helix</keyword>
<feature type="transmembrane region" description="Helical" evidence="1">
    <location>
        <begin position="29"/>
        <end position="53"/>
    </location>
</feature>
<name>A0ABU6C527_9ACTN</name>
<keyword evidence="1" id="KW-0472">Membrane</keyword>
<protein>
    <recommendedName>
        <fullName evidence="2">DUF7144 domain-containing protein</fullName>
    </recommendedName>
</protein>
<comment type="caution">
    <text evidence="3">The sequence shown here is derived from an EMBL/GenBank/DDBJ whole genome shotgun (WGS) entry which is preliminary data.</text>
</comment>
<keyword evidence="4" id="KW-1185">Reference proteome</keyword>
<dbReference type="RefSeq" id="WP_324766811.1">
    <property type="nucleotide sequence ID" value="NZ_BAAATS010000006.1"/>
</dbReference>
<evidence type="ECO:0000256" key="1">
    <source>
        <dbReference type="SAM" id="Phobius"/>
    </source>
</evidence>
<keyword evidence="1" id="KW-0812">Transmembrane</keyword>
<feature type="transmembrane region" description="Helical" evidence="1">
    <location>
        <begin position="73"/>
        <end position="92"/>
    </location>
</feature>
<dbReference type="EMBL" id="JAOZYB010000027">
    <property type="protein sequence ID" value="MEB3959828.1"/>
    <property type="molecule type" value="Genomic_DNA"/>
</dbReference>
<organism evidence="3 4">
    <name type="scientific">Streptomyces kunmingensis</name>
    <dbReference type="NCBI Taxonomy" id="68225"/>
    <lineage>
        <taxon>Bacteria</taxon>
        <taxon>Bacillati</taxon>
        <taxon>Actinomycetota</taxon>
        <taxon>Actinomycetes</taxon>
        <taxon>Kitasatosporales</taxon>
        <taxon>Streptomycetaceae</taxon>
        <taxon>Streptomyces</taxon>
    </lineage>
</organism>
<proteinExistence type="predicted"/>
<reference evidence="3 4" key="1">
    <citation type="submission" date="2022-10" db="EMBL/GenBank/DDBJ databases">
        <authorList>
            <person name="Xie J."/>
            <person name="Shen N."/>
        </authorList>
    </citation>
    <scope>NUCLEOTIDE SEQUENCE [LARGE SCALE GENOMIC DNA]</scope>
    <source>
        <strain evidence="3 4">DSM 41681</strain>
    </source>
</reference>
<sequence>MTDQISRDPAPPGAPEPEPHVNPLAVGGVVFAVCLMVIIGSYHTIAGLSAILGDNYYQAQNDYAFDFDVNGRGWVQMISGFIVLVAALNLFAGRVWARAAGILVAMFSALENFFFTPYQPVWSAIIIALDVLVIWSLAMYGHQAAHRVYGSRK</sequence>
<feature type="domain" description="DUF7144" evidence="2">
    <location>
        <begin position="29"/>
        <end position="141"/>
    </location>
</feature>
<dbReference type="Proteomes" id="UP001352223">
    <property type="component" value="Unassembled WGS sequence"/>
</dbReference>
<dbReference type="InterPro" id="IPR055568">
    <property type="entry name" value="DUF7144"/>
</dbReference>
<evidence type="ECO:0000259" key="2">
    <source>
        <dbReference type="Pfam" id="PF23636"/>
    </source>
</evidence>
<dbReference type="Pfam" id="PF23636">
    <property type="entry name" value="DUF7144"/>
    <property type="match status" value="1"/>
</dbReference>
<feature type="transmembrane region" description="Helical" evidence="1">
    <location>
        <begin position="121"/>
        <end position="140"/>
    </location>
</feature>
<evidence type="ECO:0000313" key="4">
    <source>
        <dbReference type="Proteomes" id="UP001352223"/>
    </source>
</evidence>
<gene>
    <name evidence="3" type="ORF">OKJ48_06125</name>
</gene>
<feature type="transmembrane region" description="Helical" evidence="1">
    <location>
        <begin position="99"/>
        <end position="115"/>
    </location>
</feature>
<evidence type="ECO:0000313" key="3">
    <source>
        <dbReference type="EMBL" id="MEB3959828.1"/>
    </source>
</evidence>